<dbReference type="GO" id="GO:0016787">
    <property type="term" value="F:hydrolase activity"/>
    <property type="evidence" value="ECO:0007669"/>
    <property type="project" value="UniProtKB-KW"/>
</dbReference>
<name>A0A844BAI1_9BURK</name>
<dbReference type="InterPro" id="IPR029058">
    <property type="entry name" value="AB_hydrolase_fold"/>
</dbReference>
<dbReference type="PRINTS" id="PR00111">
    <property type="entry name" value="ABHYDROLASE"/>
</dbReference>
<dbReference type="SUPFAM" id="SSF53474">
    <property type="entry name" value="alpha/beta-Hydrolases"/>
    <property type="match status" value="1"/>
</dbReference>
<dbReference type="EMBL" id="WJBU01000009">
    <property type="protein sequence ID" value="MRD47541.1"/>
    <property type="molecule type" value="Genomic_DNA"/>
</dbReference>
<comment type="caution">
    <text evidence="2">The sequence shown here is derived from an EMBL/GenBank/DDBJ whole genome shotgun (WGS) entry which is preliminary data.</text>
</comment>
<dbReference type="InterPro" id="IPR050266">
    <property type="entry name" value="AB_hydrolase_sf"/>
</dbReference>
<dbReference type="Gene3D" id="3.40.50.1820">
    <property type="entry name" value="alpha/beta hydrolase"/>
    <property type="match status" value="1"/>
</dbReference>
<dbReference type="Proteomes" id="UP000487350">
    <property type="component" value="Unassembled WGS sequence"/>
</dbReference>
<organism evidence="2 3">
    <name type="scientific">Caenimonas koreensis DSM 17982</name>
    <dbReference type="NCBI Taxonomy" id="1121255"/>
    <lineage>
        <taxon>Bacteria</taxon>
        <taxon>Pseudomonadati</taxon>
        <taxon>Pseudomonadota</taxon>
        <taxon>Betaproteobacteria</taxon>
        <taxon>Burkholderiales</taxon>
        <taxon>Comamonadaceae</taxon>
        <taxon>Caenimonas</taxon>
    </lineage>
</organism>
<keyword evidence="2" id="KW-0378">Hydrolase</keyword>
<dbReference type="Pfam" id="PF00561">
    <property type="entry name" value="Abhydrolase_1"/>
    <property type="match status" value="1"/>
</dbReference>
<proteinExistence type="predicted"/>
<dbReference type="InterPro" id="IPR000073">
    <property type="entry name" value="AB_hydrolase_1"/>
</dbReference>
<protein>
    <submittedName>
        <fullName evidence="2">Alpha/beta fold hydrolase</fullName>
    </submittedName>
</protein>
<sequence>MTIAEPFFREAGSGPAVVCLHSNASSSAQWRGLIDLLATNHRVFAPDLYGSGKSPDWHSDREIALQDEVNFIEPVLARAGSPVTLVGHSHGAAVALMAALAKPARIRSLVLFEPTLFAVVEAQGASTNGVDGIRNAVTAASAALDMGDCDAAARHFIDYWMGDGSWGATPPQRKPAIVESVANVRRWAHALTTEPTPVQAFAALDMPVLYMLGASSPESAHAVARVLLPVLPAANVVEFPGLGHMAPVTHPDVVNAEIARFLAEL</sequence>
<evidence type="ECO:0000313" key="3">
    <source>
        <dbReference type="Proteomes" id="UP000487350"/>
    </source>
</evidence>
<accession>A0A844BAI1</accession>
<gene>
    <name evidence="2" type="ORF">GHT07_09645</name>
</gene>
<dbReference type="AlphaFoldDB" id="A0A844BAI1"/>
<reference evidence="2 3" key="1">
    <citation type="submission" date="2019-11" db="EMBL/GenBank/DDBJ databases">
        <title>Caenimonas koreensis gen. nov., sp. nov., isolated from activated sludge.</title>
        <authorList>
            <person name="Seung H.R."/>
        </authorList>
    </citation>
    <scope>NUCLEOTIDE SEQUENCE [LARGE SCALE GENOMIC DNA]</scope>
    <source>
        <strain evidence="2 3">EMB320</strain>
    </source>
</reference>
<feature type="domain" description="AB hydrolase-1" evidence="1">
    <location>
        <begin position="15"/>
        <end position="251"/>
    </location>
</feature>
<evidence type="ECO:0000313" key="2">
    <source>
        <dbReference type="EMBL" id="MRD47541.1"/>
    </source>
</evidence>
<dbReference type="PANTHER" id="PTHR43798">
    <property type="entry name" value="MONOACYLGLYCEROL LIPASE"/>
    <property type="match status" value="1"/>
</dbReference>
<dbReference type="OrthoDB" id="6117067at2"/>
<evidence type="ECO:0000259" key="1">
    <source>
        <dbReference type="Pfam" id="PF00561"/>
    </source>
</evidence>
<dbReference type="PANTHER" id="PTHR43798:SF33">
    <property type="entry name" value="HYDROLASE, PUTATIVE (AFU_ORTHOLOGUE AFUA_2G14860)-RELATED"/>
    <property type="match status" value="1"/>
</dbReference>
<keyword evidence="3" id="KW-1185">Reference proteome</keyword>
<dbReference type="GO" id="GO:0016020">
    <property type="term" value="C:membrane"/>
    <property type="evidence" value="ECO:0007669"/>
    <property type="project" value="TreeGrafter"/>
</dbReference>
<dbReference type="RefSeq" id="WP_153584877.1">
    <property type="nucleotide sequence ID" value="NZ_WJBU01000009.1"/>
</dbReference>